<evidence type="ECO:0000259" key="2">
    <source>
        <dbReference type="Pfam" id="PF01882"/>
    </source>
</evidence>
<evidence type="ECO:0000313" key="3">
    <source>
        <dbReference type="EMBL" id="PPA69203.1"/>
    </source>
</evidence>
<sequence>MKHLWNRLQEVSKVLLVLVLLAGTFAFAMFQGGFVSWFLFYSFLPFSLYSLLVMIYPLSDFTVSRSIKSQELKAGSSVIITIQLKRSFPVPLFYLVLEDQVSTSIFSTSQVSQVKKLIYPWFKKTIKLEYEIENLPRGEHDFTSLEIKTGDFLGIFQKSRRLHLKDVILVYPSYVQMNYQPLNVRFDQGAASADMKIQRDTTVATGLREYQPGDRVSWIHWKSFARTNDLMTKEFEERKSHDTFFVLDRTPSLLFEDMVTFTSSLSRAVLKKGAQAGYFSSGSSNQLVPVKSGELHQRQIDYQLAKVQPDSRRSFNEVIKTEGVSMAPTAIMMVVTSQLTRELIEQIHESSKTSTVMIFYIKAKGVQGSSEEQQIKALASSKGILVKESYAGHFANVFSEVKQA</sequence>
<keyword evidence="1" id="KW-1133">Transmembrane helix</keyword>
<dbReference type="OrthoDB" id="140416at2"/>
<feature type="transmembrane region" description="Helical" evidence="1">
    <location>
        <begin position="38"/>
        <end position="58"/>
    </location>
</feature>
<comment type="caution">
    <text evidence="3">The sequence shown here is derived from an EMBL/GenBank/DDBJ whole genome shotgun (WGS) entry which is preliminary data.</text>
</comment>
<feature type="transmembrane region" description="Helical" evidence="1">
    <location>
        <begin position="12"/>
        <end position="32"/>
    </location>
</feature>
<gene>
    <name evidence="3" type="ORF">C4B60_16995</name>
</gene>
<dbReference type="PANTHER" id="PTHR34351:SF2">
    <property type="entry name" value="DUF58 DOMAIN-CONTAINING PROTEIN"/>
    <property type="match status" value="1"/>
</dbReference>
<feature type="domain" description="DUF58" evidence="2">
    <location>
        <begin position="207"/>
        <end position="357"/>
    </location>
</feature>
<accession>A0A2S5G8D1</accession>
<reference evidence="3 4" key="1">
    <citation type="submission" date="2018-02" db="EMBL/GenBank/DDBJ databases">
        <title>Jeotgalibacillus proteolyticum sp. nov. a protease producing bacterium isolated from ocean sediments of Laizhou Bay.</title>
        <authorList>
            <person name="Li Y."/>
        </authorList>
    </citation>
    <scope>NUCLEOTIDE SEQUENCE [LARGE SCALE GENOMIC DNA]</scope>
    <source>
        <strain evidence="3 4">22-7</strain>
    </source>
</reference>
<protein>
    <submittedName>
        <fullName evidence="3">DUF58 domain-containing protein</fullName>
    </submittedName>
</protein>
<dbReference type="EMBL" id="PREZ01000007">
    <property type="protein sequence ID" value="PPA69203.1"/>
    <property type="molecule type" value="Genomic_DNA"/>
</dbReference>
<dbReference type="InterPro" id="IPR002881">
    <property type="entry name" value="DUF58"/>
</dbReference>
<keyword evidence="1" id="KW-0472">Membrane</keyword>
<proteinExistence type="predicted"/>
<name>A0A2S5G8D1_9BACL</name>
<dbReference type="Pfam" id="PF01882">
    <property type="entry name" value="DUF58"/>
    <property type="match status" value="1"/>
</dbReference>
<dbReference type="Proteomes" id="UP000239047">
    <property type="component" value="Unassembled WGS sequence"/>
</dbReference>
<dbReference type="AlphaFoldDB" id="A0A2S5G8D1"/>
<keyword evidence="1" id="KW-0812">Transmembrane</keyword>
<dbReference type="PANTHER" id="PTHR34351">
    <property type="entry name" value="SLR1927 PROTEIN-RELATED"/>
    <property type="match status" value="1"/>
</dbReference>
<evidence type="ECO:0000256" key="1">
    <source>
        <dbReference type="SAM" id="Phobius"/>
    </source>
</evidence>
<evidence type="ECO:0000313" key="4">
    <source>
        <dbReference type="Proteomes" id="UP000239047"/>
    </source>
</evidence>
<keyword evidence="4" id="KW-1185">Reference proteome</keyword>
<organism evidence="3 4">
    <name type="scientific">Jeotgalibacillus proteolyticus</name>
    <dbReference type="NCBI Taxonomy" id="2082395"/>
    <lineage>
        <taxon>Bacteria</taxon>
        <taxon>Bacillati</taxon>
        <taxon>Bacillota</taxon>
        <taxon>Bacilli</taxon>
        <taxon>Bacillales</taxon>
        <taxon>Caryophanaceae</taxon>
        <taxon>Jeotgalibacillus</taxon>
    </lineage>
</organism>